<organism evidence="2 3">
    <name type="scientific">Flavobacterium alkalisoli</name>
    <dbReference type="NCBI Taxonomy" id="2602769"/>
    <lineage>
        <taxon>Bacteria</taxon>
        <taxon>Pseudomonadati</taxon>
        <taxon>Bacteroidota</taxon>
        <taxon>Flavobacteriia</taxon>
        <taxon>Flavobacteriales</taxon>
        <taxon>Flavobacteriaceae</taxon>
        <taxon>Flavobacterium</taxon>
    </lineage>
</organism>
<dbReference type="EMBL" id="CP042831">
    <property type="protein sequence ID" value="QEE49208.1"/>
    <property type="molecule type" value="Genomic_DNA"/>
</dbReference>
<dbReference type="OrthoDB" id="978006at2"/>
<accession>A0A5B9FU92</accession>
<feature type="chain" id="PRO_5022753162" evidence="1">
    <location>
        <begin position="21"/>
        <end position="225"/>
    </location>
</feature>
<evidence type="ECO:0000313" key="3">
    <source>
        <dbReference type="Proteomes" id="UP000321222"/>
    </source>
</evidence>
<feature type="signal peptide" evidence="1">
    <location>
        <begin position="1"/>
        <end position="20"/>
    </location>
</feature>
<keyword evidence="1" id="KW-0732">Signal</keyword>
<dbReference type="RefSeq" id="WP_147582758.1">
    <property type="nucleotide sequence ID" value="NZ_CP042831.1"/>
</dbReference>
<protein>
    <submittedName>
        <fullName evidence="2">Uncharacterized protein</fullName>
    </submittedName>
</protein>
<reference evidence="2 3" key="1">
    <citation type="submission" date="2019-08" db="EMBL/GenBank/DDBJ databases">
        <title>Flavobacterium alkalisoli sp. nov., isolated from rhizosphere soil of Suaeda salsa.</title>
        <authorList>
            <person name="Sun J.-Q."/>
            <person name="Xu L."/>
        </authorList>
    </citation>
    <scope>NUCLEOTIDE SEQUENCE [LARGE SCALE GENOMIC DNA]</scope>
    <source>
        <strain evidence="2 3">XS-5</strain>
    </source>
</reference>
<evidence type="ECO:0000313" key="2">
    <source>
        <dbReference type="EMBL" id="QEE49208.1"/>
    </source>
</evidence>
<proteinExistence type="predicted"/>
<sequence length="225" mass="25559">MKLTKLLVIPVLFATAALSAQQTTYNYSDGQIGAIYSKKAASQPAQGSQYYNEKFLPAKVDDANEVSMVRYNAYSDEIEVQVNDEILVLQPKDNQTIKLSGDKGIYKYVQFTNKENVSSQRYLIPVSENAKVNIYKKENIYLQPEEHPTSGYGSYKAPMYKKKDLEYYIQLNNGDIVYMSTKKKDVATIIPGKEKEIKAFIKENKIDTEEDEDLKTLGAYLNSLL</sequence>
<dbReference type="KEGG" id="fak:FUA48_06330"/>
<evidence type="ECO:0000256" key="1">
    <source>
        <dbReference type="SAM" id="SignalP"/>
    </source>
</evidence>
<keyword evidence="3" id="KW-1185">Reference proteome</keyword>
<name>A0A5B9FU92_9FLAO</name>
<dbReference type="Proteomes" id="UP000321222">
    <property type="component" value="Chromosome"/>
</dbReference>
<gene>
    <name evidence="2" type="ORF">FUA48_06330</name>
</gene>
<dbReference type="AlphaFoldDB" id="A0A5B9FU92"/>